<evidence type="ECO:0000256" key="1">
    <source>
        <dbReference type="SAM" id="MobiDB-lite"/>
    </source>
</evidence>
<reference evidence="3 4" key="1">
    <citation type="submission" date="2016-07" db="EMBL/GenBank/DDBJ databases">
        <title>Multiple horizontal gene transfer events from other fungi enriched the ability of initially mycotrophic Trichoderma (Ascomycota) to feed on dead plant biomass.</title>
        <authorList>
            <consortium name="DOE Joint Genome Institute"/>
            <person name="Aerts A."/>
            <person name="Atanasova L."/>
            <person name="Chenthamara K."/>
            <person name="Zhang J."/>
            <person name="Grujic M."/>
            <person name="Henrissat B."/>
            <person name="Kuo A."/>
            <person name="Salamov A."/>
            <person name="Lipzen A."/>
            <person name="Labutti K."/>
            <person name="Barry K."/>
            <person name="Miao Y."/>
            <person name="Rahimi M.J."/>
            <person name="Shen Q."/>
            <person name="Grigoriev I.V."/>
            <person name="Kubicek C.P."/>
            <person name="Druzhinina I.S."/>
        </authorList>
    </citation>
    <scope>NUCLEOTIDE SEQUENCE [LARGE SCALE GENOMIC DNA]</scope>
    <source>
        <strain evidence="3 4">ATCC 18648</strain>
    </source>
</reference>
<dbReference type="PANTHER" id="PTHR13182:SF8">
    <property type="entry name" value="CYTOPLASMIC 60S SUBUNIT BIOGENESIS FACTOR ZNF622"/>
    <property type="match status" value="1"/>
</dbReference>
<evidence type="ECO:0000313" key="4">
    <source>
        <dbReference type="Proteomes" id="UP000240760"/>
    </source>
</evidence>
<feature type="compositionally biased region" description="Basic and acidic residues" evidence="1">
    <location>
        <begin position="226"/>
        <end position="237"/>
    </location>
</feature>
<evidence type="ECO:0000313" key="3">
    <source>
        <dbReference type="EMBL" id="PTB75475.1"/>
    </source>
</evidence>
<dbReference type="GO" id="GO:0042273">
    <property type="term" value="P:ribosomal large subunit biogenesis"/>
    <property type="evidence" value="ECO:0007669"/>
    <property type="project" value="TreeGrafter"/>
</dbReference>
<name>A0A2T4C1T5_TRILO</name>
<dbReference type="Pfam" id="PF12756">
    <property type="entry name" value="zf-C2H2_2"/>
    <property type="match status" value="1"/>
</dbReference>
<dbReference type="InterPro" id="IPR040025">
    <property type="entry name" value="Znf622/Rei1/Reh1"/>
</dbReference>
<dbReference type="AlphaFoldDB" id="A0A2T4C1T5"/>
<evidence type="ECO:0000259" key="2">
    <source>
        <dbReference type="Pfam" id="PF12756"/>
    </source>
</evidence>
<keyword evidence="4" id="KW-1185">Reference proteome</keyword>
<accession>A0A2T4C1T5</accession>
<protein>
    <recommendedName>
        <fullName evidence="2">ZN622/Rei1/Reh1 zinc finger C2H2-type domain-containing protein</fullName>
    </recommendedName>
</protein>
<dbReference type="InterPro" id="IPR036236">
    <property type="entry name" value="Znf_C2H2_sf"/>
</dbReference>
<proteinExistence type="predicted"/>
<feature type="region of interest" description="Disordered" evidence="1">
    <location>
        <begin position="212"/>
        <end position="246"/>
    </location>
</feature>
<organism evidence="3 4">
    <name type="scientific">Trichoderma longibrachiatum ATCC 18648</name>
    <dbReference type="NCBI Taxonomy" id="983965"/>
    <lineage>
        <taxon>Eukaryota</taxon>
        <taxon>Fungi</taxon>
        <taxon>Dikarya</taxon>
        <taxon>Ascomycota</taxon>
        <taxon>Pezizomycotina</taxon>
        <taxon>Sordariomycetes</taxon>
        <taxon>Hypocreomycetidae</taxon>
        <taxon>Hypocreales</taxon>
        <taxon>Hypocreaceae</taxon>
        <taxon>Trichoderma</taxon>
    </lineage>
</organism>
<gene>
    <name evidence="3" type="ORF">M440DRAFT_1402019</name>
</gene>
<feature type="domain" description="ZN622/Rei1/Reh1 zinc finger C2H2-type" evidence="2">
    <location>
        <begin position="99"/>
        <end position="189"/>
    </location>
</feature>
<dbReference type="EMBL" id="KZ679133">
    <property type="protein sequence ID" value="PTB75475.1"/>
    <property type="molecule type" value="Genomic_DNA"/>
</dbReference>
<dbReference type="STRING" id="983965.A0A2T4C1T5"/>
<dbReference type="Proteomes" id="UP000240760">
    <property type="component" value="Unassembled WGS sequence"/>
</dbReference>
<dbReference type="InterPro" id="IPR041661">
    <property type="entry name" value="ZN622/Rei1/Reh1_Znf-C2H2"/>
</dbReference>
<dbReference type="GO" id="GO:0030687">
    <property type="term" value="C:preribosome, large subunit precursor"/>
    <property type="evidence" value="ECO:0007669"/>
    <property type="project" value="TreeGrafter"/>
</dbReference>
<dbReference type="SUPFAM" id="SSF57667">
    <property type="entry name" value="beta-beta-alpha zinc fingers"/>
    <property type="match status" value="1"/>
</dbReference>
<dbReference type="OrthoDB" id="19329at2759"/>
<dbReference type="PANTHER" id="PTHR13182">
    <property type="entry name" value="ZINC FINGER PROTEIN 622"/>
    <property type="match status" value="1"/>
</dbReference>
<sequence length="325" mass="36018">MTGAAVEQATATMEGKFPSLCRLCSIPMAGVNGWREHAKSELHVYNLRLRIAEGEYVVSPPASPTGRVAVEADNDLHHVNEMDEIDAEPSELPGFDPAQCLFCGARNGTFNDNLRHMSKEHSFAVPYQDRLLVEPETLVRYLHLVVYGYGECILCATRRNTVGGIQHHMMAKGHCRFNVASDILDFYDVPLQEWQAAGELLRLPSGKLIGHRAGSTGSALPRRGRCPRESRGTESRRLPRASPSHASDLIALEDNSTAAASHPQLSRLSRGDQQSLAHLPDHELQSLFATSARHLNRWKREEKDAQLKLETAGNVTLTGHFRMDT</sequence>